<dbReference type="OrthoDB" id="995593at2759"/>
<dbReference type="PANTHER" id="PTHR47723">
    <property type="entry name" value="OS05G0353850 PROTEIN"/>
    <property type="match status" value="1"/>
</dbReference>
<dbReference type="GO" id="GO:0003676">
    <property type="term" value="F:nucleic acid binding"/>
    <property type="evidence" value="ECO:0007669"/>
    <property type="project" value="InterPro"/>
</dbReference>
<dbReference type="GO" id="GO:0004523">
    <property type="term" value="F:RNA-DNA hybrid ribonuclease activity"/>
    <property type="evidence" value="ECO:0007669"/>
    <property type="project" value="InterPro"/>
</dbReference>
<keyword evidence="3" id="KW-1185">Reference proteome</keyword>
<dbReference type="InterPro" id="IPR002156">
    <property type="entry name" value="RNaseH_domain"/>
</dbReference>
<dbReference type="AlphaFoldDB" id="A0A9D3UYJ6"/>
<evidence type="ECO:0000313" key="2">
    <source>
        <dbReference type="EMBL" id="KAH1064862.1"/>
    </source>
</evidence>
<evidence type="ECO:0000259" key="1">
    <source>
        <dbReference type="Pfam" id="PF13456"/>
    </source>
</evidence>
<evidence type="ECO:0000313" key="3">
    <source>
        <dbReference type="Proteomes" id="UP000828251"/>
    </source>
</evidence>
<dbReference type="Gene3D" id="3.30.420.10">
    <property type="entry name" value="Ribonuclease H-like superfamily/Ribonuclease H"/>
    <property type="match status" value="1"/>
</dbReference>
<dbReference type="Pfam" id="PF13456">
    <property type="entry name" value="RVT_3"/>
    <property type="match status" value="1"/>
</dbReference>
<dbReference type="CDD" id="cd06222">
    <property type="entry name" value="RNase_H_like"/>
    <property type="match status" value="1"/>
</dbReference>
<dbReference type="Proteomes" id="UP000828251">
    <property type="component" value="Unassembled WGS sequence"/>
</dbReference>
<feature type="domain" description="RNase H type-1" evidence="1">
    <location>
        <begin position="10"/>
        <end position="129"/>
    </location>
</feature>
<comment type="caution">
    <text evidence="2">The sequence shown here is derived from an EMBL/GenBank/DDBJ whole genome shotgun (WGS) entry which is preliminary data.</text>
</comment>
<proteinExistence type="predicted"/>
<gene>
    <name evidence="2" type="ORF">J1N35_029849</name>
</gene>
<dbReference type="InterPro" id="IPR036397">
    <property type="entry name" value="RNaseH_sf"/>
</dbReference>
<protein>
    <recommendedName>
        <fullName evidence="1">RNase H type-1 domain-containing protein</fullName>
    </recommendedName>
</protein>
<dbReference type="EMBL" id="JAIQCV010000009">
    <property type="protein sequence ID" value="KAH1064862.1"/>
    <property type="molecule type" value="Genomic_DNA"/>
</dbReference>
<organism evidence="2 3">
    <name type="scientific">Gossypium stocksii</name>
    <dbReference type="NCBI Taxonomy" id="47602"/>
    <lineage>
        <taxon>Eukaryota</taxon>
        <taxon>Viridiplantae</taxon>
        <taxon>Streptophyta</taxon>
        <taxon>Embryophyta</taxon>
        <taxon>Tracheophyta</taxon>
        <taxon>Spermatophyta</taxon>
        <taxon>Magnoliopsida</taxon>
        <taxon>eudicotyledons</taxon>
        <taxon>Gunneridae</taxon>
        <taxon>Pentapetalae</taxon>
        <taxon>rosids</taxon>
        <taxon>malvids</taxon>
        <taxon>Malvales</taxon>
        <taxon>Malvaceae</taxon>
        <taxon>Malvoideae</taxon>
        <taxon>Gossypium</taxon>
    </lineage>
</organism>
<dbReference type="InterPro" id="IPR012337">
    <property type="entry name" value="RNaseH-like_sf"/>
</dbReference>
<dbReference type="SUPFAM" id="SSF53098">
    <property type="entry name" value="Ribonuclease H-like"/>
    <property type="match status" value="1"/>
</dbReference>
<dbReference type="PANTHER" id="PTHR47723:SF13">
    <property type="entry name" value="PUTATIVE-RELATED"/>
    <property type="match status" value="1"/>
</dbReference>
<name>A0A9D3UYJ6_9ROSI</name>
<dbReference type="InterPro" id="IPR053151">
    <property type="entry name" value="RNase_H-like"/>
</dbReference>
<reference evidence="2 3" key="1">
    <citation type="journal article" date="2021" name="Plant Biotechnol. J.">
        <title>Multi-omics assisted identification of the key and species-specific regulatory components of drought-tolerant mechanisms in Gossypium stocksii.</title>
        <authorList>
            <person name="Yu D."/>
            <person name="Ke L."/>
            <person name="Zhang D."/>
            <person name="Wu Y."/>
            <person name="Sun Y."/>
            <person name="Mei J."/>
            <person name="Sun J."/>
            <person name="Sun Y."/>
        </authorList>
    </citation>
    <scope>NUCLEOTIDE SEQUENCE [LARGE SCALE GENOMIC DNA]</scope>
    <source>
        <strain evidence="3">cv. E1</strain>
        <tissue evidence="2">Leaf</tissue>
    </source>
</reference>
<sequence length="134" mass="15215">MSGSWINLCTDVAVQIVSGDAATRGVIRNGNREWIIGYNRYLGKCSLFDPELWRILDGLALIQNMCYDRVLIQIDSLEMVKAIQDSSLSNSNSTLIRRIHHLLLNASSWDIQHFPKDRNKTTDCLANMAFDTNK</sequence>
<accession>A0A9D3UYJ6</accession>
<dbReference type="InterPro" id="IPR044730">
    <property type="entry name" value="RNase_H-like_dom_plant"/>
</dbReference>